<dbReference type="EMBL" id="JAYRBN010000054">
    <property type="protein sequence ID" value="KAL2743737.1"/>
    <property type="molecule type" value="Genomic_DNA"/>
</dbReference>
<evidence type="ECO:0000256" key="1">
    <source>
        <dbReference type="SAM" id="MobiDB-lite"/>
    </source>
</evidence>
<proteinExistence type="predicted"/>
<evidence type="ECO:0000313" key="3">
    <source>
        <dbReference type="Proteomes" id="UP001607303"/>
    </source>
</evidence>
<dbReference type="Proteomes" id="UP001607303">
    <property type="component" value="Unassembled WGS sequence"/>
</dbReference>
<reference evidence="2 3" key="1">
    <citation type="journal article" date="2024" name="Ann. Entomol. Soc. Am.">
        <title>Genomic analyses of the southern and eastern yellowjacket wasps (Hymenoptera: Vespidae) reveal evolutionary signatures of social life.</title>
        <authorList>
            <person name="Catto M.A."/>
            <person name="Caine P.B."/>
            <person name="Orr S.E."/>
            <person name="Hunt B.G."/>
            <person name="Goodisman M.A.D."/>
        </authorList>
    </citation>
    <scope>NUCLEOTIDE SEQUENCE [LARGE SCALE GENOMIC DNA]</scope>
    <source>
        <strain evidence="2">232</strain>
        <tissue evidence="2">Head and thorax</tissue>
    </source>
</reference>
<feature type="region of interest" description="Disordered" evidence="1">
    <location>
        <begin position="51"/>
        <end position="94"/>
    </location>
</feature>
<feature type="compositionally biased region" description="Acidic residues" evidence="1">
    <location>
        <begin position="56"/>
        <end position="71"/>
    </location>
</feature>
<name>A0ABD2CF87_VESMC</name>
<keyword evidence="3" id="KW-1185">Reference proteome</keyword>
<organism evidence="2 3">
    <name type="scientific">Vespula maculifrons</name>
    <name type="common">Eastern yellow jacket</name>
    <name type="synonym">Wasp</name>
    <dbReference type="NCBI Taxonomy" id="7453"/>
    <lineage>
        <taxon>Eukaryota</taxon>
        <taxon>Metazoa</taxon>
        <taxon>Ecdysozoa</taxon>
        <taxon>Arthropoda</taxon>
        <taxon>Hexapoda</taxon>
        <taxon>Insecta</taxon>
        <taxon>Pterygota</taxon>
        <taxon>Neoptera</taxon>
        <taxon>Endopterygota</taxon>
        <taxon>Hymenoptera</taxon>
        <taxon>Apocrita</taxon>
        <taxon>Aculeata</taxon>
        <taxon>Vespoidea</taxon>
        <taxon>Vespidae</taxon>
        <taxon>Vespinae</taxon>
        <taxon>Vespula</taxon>
    </lineage>
</organism>
<comment type="caution">
    <text evidence="2">The sequence shown here is derived from an EMBL/GenBank/DDBJ whole genome shotgun (WGS) entry which is preliminary data.</text>
</comment>
<accession>A0ABD2CF87</accession>
<gene>
    <name evidence="2" type="ORF">V1477_007995</name>
</gene>
<protein>
    <submittedName>
        <fullName evidence="2">Uncharacterized protein</fullName>
    </submittedName>
</protein>
<sequence length="155" mass="18112">MRDQTRRPVSCVSTRKQALGGMGWDGMGWDSLSRVHLLGPRVSVALVRKRKRDVYQEDEEDEGEEEEEEEEGGGREEKEEEEEGRLRTKHSTSDKIAAYQSATYFRGNERERREHVAEYFVDTTIIEKLSPIEIVLKGDCFSYHCTIFVVIWKYF</sequence>
<dbReference type="AlphaFoldDB" id="A0ABD2CF87"/>
<evidence type="ECO:0000313" key="2">
    <source>
        <dbReference type="EMBL" id="KAL2743737.1"/>
    </source>
</evidence>